<evidence type="ECO:0000313" key="3">
    <source>
        <dbReference type="Proteomes" id="UP000077202"/>
    </source>
</evidence>
<gene>
    <name evidence="2" type="ORF">AXG93_3256s1810</name>
</gene>
<reference evidence="2" key="1">
    <citation type="submission" date="2016-03" db="EMBL/GenBank/DDBJ databases">
        <title>Mechanisms controlling the formation of the plant cell surface in tip-growing cells are functionally conserved among land plants.</title>
        <authorList>
            <person name="Honkanen S."/>
            <person name="Jones V.A."/>
            <person name="Morieri G."/>
            <person name="Champion C."/>
            <person name="Hetherington A.J."/>
            <person name="Kelly S."/>
            <person name="Saint-Marcoux D."/>
            <person name="Proust H."/>
            <person name="Prescott H."/>
            <person name="Dolan L."/>
        </authorList>
    </citation>
    <scope>NUCLEOTIDE SEQUENCE [LARGE SCALE GENOMIC DNA]</scope>
    <source>
        <tissue evidence="2">Whole gametophyte</tissue>
    </source>
</reference>
<feature type="compositionally biased region" description="Pro residues" evidence="1">
    <location>
        <begin position="61"/>
        <end position="72"/>
    </location>
</feature>
<keyword evidence="3" id="KW-1185">Reference proteome</keyword>
<dbReference type="Proteomes" id="UP000077202">
    <property type="component" value="Unassembled WGS sequence"/>
</dbReference>
<evidence type="ECO:0000313" key="2">
    <source>
        <dbReference type="EMBL" id="OAE20934.1"/>
    </source>
</evidence>
<dbReference type="EMBL" id="LVLJ01003561">
    <property type="protein sequence ID" value="OAE20934.1"/>
    <property type="molecule type" value="Genomic_DNA"/>
</dbReference>
<name>A0A176VJ46_MARPO</name>
<accession>A0A176VJ46</accession>
<proteinExistence type="predicted"/>
<feature type="compositionally biased region" description="Basic and acidic residues" evidence="1">
    <location>
        <begin position="77"/>
        <end position="94"/>
    </location>
</feature>
<dbReference type="AlphaFoldDB" id="A0A176VJ46"/>
<evidence type="ECO:0000256" key="1">
    <source>
        <dbReference type="SAM" id="MobiDB-lite"/>
    </source>
</evidence>
<feature type="region of interest" description="Disordered" evidence="1">
    <location>
        <begin position="57"/>
        <end position="95"/>
    </location>
</feature>
<comment type="caution">
    <text evidence="2">The sequence shown here is derived from an EMBL/GenBank/DDBJ whole genome shotgun (WGS) entry which is preliminary data.</text>
</comment>
<sequence length="157" mass="17012">MAHSDEGLVSRVILWPAALDLPKGVAVTSHAGDCENSVVEASLSSAGCPSPFAALSSSPFSPLPSPPFPPSLFRPTRGREGGKEGRREGSKEGDGGVEFVVLASLKCPEENSLYVDSVPEPGWKFMYWGWGVRECCPELPCLRDEVTRRKIWELPKV</sequence>
<organism evidence="2 3">
    <name type="scientific">Marchantia polymorpha subsp. ruderalis</name>
    <dbReference type="NCBI Taxonomy" id="1480154"/>
    <lineage>
        <taxon>Eukaryota</taxon>
        <taxon>Viridiplantae</taxon>
        <taxon>Streptophyta</taxon>
        <taxon>Embryophyta</taxon>
        <taxon>Marchantiophyta</taxon>
        <taxon>Marchantiopsida</taxon>
        <taxon>Marchantiidae</taxon>
        <taxon>Marchantiales</taxon>
        <taxon>Marchantiaceae</taxon>
        <taxon>Marchantia</taxon>
    </lineage>
</organism>
<protein>
    <submittedName>
        <fullName evidence="2">Uncharacterized protein</fullName>
    </submittedName>
</protein>